<keyword evidence="5 16" id="KW-0597">Phosphoprotein</keyword>
<dbReference type="Pfam" id="PF00989">
    <property type="entry name" value="PAS"/>
    <property type="match status" value="1"/>
</dbReference>
<evidence type="ECO:0000259" key="18">
    <source>
        <dbReference type="PROSITE" id="PS50109"/>
    </source>
</evidence>
<dbReference type="PROSITE" id="PS50885">
    <property type="entry name" value="HAMP"/>
    <property type="match status" value="1"/>
</dbReference>
<dbReference type="InterPro" id="IPR008207">
    <property type="entry name" value="Sig_transdc_His_kin_Hpt_dom"/>
</dbReference>
<feature type="modified residue" description="4-aspartylphosphate" evidence="16">
    <location>
        <position position="1482"/>
    </location>
</feature>
<dbReference type="InterPro" id="IPR036641">
    <property type="entry name" value="HPT_dom_sf"/>
</dbReference>
<sequence length="1771" mass="197337">MTIAPWIMEMSRLRTFRSRILSQIALPLIAIMAAVFSINAWFNYQAEKQYIYEDLEKQANNIAQRIQFFLKSAETDTRSVADLLGENSANDLYANAAKLNLLLTRRLDRHPDFYGSAIAFRKAKVPGRELFAPYAYRDGNKINIIDIGVDGYDYTDGNWDWWSEAINNVNGYWSSPYFDEGAGNALMISYSQPFGSSLPYDGVVTVDLALNTLPQMVNVAASRIVVIDDKGQLVYHANPSILLAKSTDKWLAKTANNQHFIGLVNSNQPGHSHIEDSLGGRYLASIGVVPSLNWRVIIMTSEQHLHNNFLLGFSSLALNLLLISTILLFTGYLTARRLTRPIEELESGIAAFGAGETKRLDNPKGAVSELITLTTQFNEMAQALEEREQALLDSRGNRFAKLIDGMSDKSFYCSIEPDGQIAQVSEGVEKVLGVSAELLKRKYQRMFSDNAINEKNWHYMDDALQGRNVPPHQVEMLDSKGKLRRLDVFMQPLLSDNQELLSVEMLFNDVTEQFSAAAWSNAVLESAPEAMLIVDESGRLVFTNSRCQLLFGYDEAQMLAMSVDQLVPDSIRSHHASLREKFVSEGRDRKMGLGMTSDLMALNADGCEFPVEISLGLLPVDADGQRQVAATVRDMTEELKIAQRIKDSENRFRGLVTNIPGAVYRTRIEDTWIMEYVSDNIGDITGYPAADFIENSKRSFASLIIEEDLAIASHAIETALAEQRSFEVQYRIQHRDASIHWVHEKGKAIYDENGVALWFDGSINDITISKAAQEKIAQSQQQLETITESIPSTVYQLHWRSNRDRNFTFLSSACIATLGFHRDQVIEKFDLVAECIINDERTHIIEALSGVSSSGLNWTEEFRYRHPMGDIRWLQAGAHGNQLADDSIIWNGYLMDITERKQIDKELAKREAHFRALFDNAGIGIVNVDERGLILDCNEQFSQYVQLSSDELNGSSFFDYQHRDDQQTAKQLFSQLMGNDDSSMTAEIRLLSQSGDVMWMDLTLTGLQDKHGTLNSAVLSMANITSLKQISNELKQAKDSADAASKAKSDFLANMSHEIRTPMNAIIGMSQLCLQTELDKKQQNYVQKIDRASKSLLGIINDILDFSKIEAGKLDIESVSFQLETMLEDLSDMFSVKAADKQLELLFAVAPNIPRQLEGDPLRLSQVLINLMNNAVKFTDQGEVLLSISQLERVDDAITLRFSVRDNGIGLTEDQRNKLFKSFSQADTSTTRKYGGTGLGLAICKQLVELMGGEIGVESQFGNGSTFFFTVKFKVADNKLIKAGQELEGMRILVADDNATARDILRTTLESMGFEVDTVKSGAQAVERCKTTQYPVALIDWLMPEMNGLETSAAIIANSETPPKILIVSAHANTELTDHIEGSGIAGYITKPISASRLLDGIMSSLGKNGAIPVRRTGVEVNQKLLTQLKGKRILLVEDNEMNQEVATEFLEQVGITLSIADNGQIALEKLATQTFDLVLMDCQMPVMDGYQATQALRKIPELSDLPVIAMTANAMAGDKEMCLRVGMNDHIAKPIEVSLLYTTLLEYLGDEKEQVLANDLANSNTEAAVLFWPQHDELDVDKGLQLVQNSVRLYRRIFERFYTGQIHTAKQIELALSQDKVEDAIRYAHTLKGISGNLCAPRLVEVAKVIEAQLTADSNVDITAEIDELKQLIEVICQAISEWMTQLNLPESAVPAAEDIKVLSAAELKVAIAELLVMLEEADSDAVEKMEEIKAQVAADMWHKMNPALAMINGYQFDDAAELIKSLFEI</sequence>
<feature type="domain" description="Response regulatory" evidence="19">
    <location>
        <begin position="1291"/>
        <end position="1406"/>
    </location>
</feature>
<dbReference type="SUPFAM" id="SSF55874">
    <property type="entry name" value="ATPase domain of HSP90 chaperone/DNA topoisomerase II/histidine kinase"/>
    <property type="match status" value="1"/>
</dbReference>
<dbReference type="GO" id="GO:0005886">
    <property type="term" value="C:plasma membrane"/>
    <property type="evidence" value="ECO:0007669"/>
    <property type="project" value="UniProtKB-SubCell"/>
</dbReference>
<name>B8CTI5_SHEPW</name>
<dbReference type="CDD" id="cd00082">
    <property type="entry name" value="HisKA"/>
    <property type="match status" value="1"/>
</dbReference>
<evidence type="ECO:0000259" key="20">
    <source>
        <dbReference type="PROSITE" id="PS50112"/>
    </source>
</evidence>
<evidence type="ECO:0000256" key="10">
    <source>
        <dbReference type="ARBA" id="ARBA00022840"/>
    </source>
</evidence>
<dbReference type="GO" id="GO:0005524">
    <property type="term" value="F:ATP binding"/>
    <property type="evidence" value="ECO:0007669"/>
    <property type="project" value="UniProtKB-KW"/>
</dbReference>
<protein>
    <recommendedName>
        <fullName evidence="3">histidine kinase</fullName>
        <ecNumber evidence="3">2.7.13.3</ecNumber>
    </recommendedName>
</protein>
<keyword evidence="13 17" id="KW-0472">Membrane</keyword>
<evidence type="ECO:0000256" key="12">
    <source>
        <dbReference type="ARBA" id="ARBA00023012"/>
    </source>
</evidence>
<dbReference type="Gene3D" id="1.10.287.130">
    <property type="match status" value="1"/>
</dbReference>
<keyword evidence="7 17" id="KW-0812">Transmembrane</keyword>
<dbReference type="InterPro" id="IPR005467">
    <property type="entry name" value="His_kinase_dom"/>
</dbReference>
<dbReference type="InterPro" id="IPR003594">
    <property type="entry name" value="HATPase_dom"/>
</dbReference>
<dbReference type="SMART" id="SM00091">
    <property type="entry name" value="PAS"/>
    <property type="match status" value="5"/>
</dbReference>
<dbReference type="Pfam" id="PF00512">
    <property type="entry name" value="HisKA"/>
    <property type="match status" value="1"/>
</dbReference>
<proteinExistence type="predicted"/>
<evidence type="ECO:0000256" key="11">
    <source>
        <dbReference type="ARBA" id="ARBA00022989"/>
    </source>
</evidence>
<dbReference type="eggNOG" id="COG0642">
    <property type="taxonomic scope" value="Bacteria"/>
</dbReference>
<dbReference type="SUPFAM" id="SSF52172">
    <property type="entry name" value="CheY-like"/>
    <property type="match status" value="2"/>
</dbReference>
<evidence type="ECO:0000256" key="8">
    <source>
        <dbReference type="ARBA" id="ARBA00022741"/>
    </source>
</evidence>
<dbReference type="STRING" id="225849.swp_4451"/>
<dbReference type="Gene3D" id="3.40.50.2300">
    <property type="match status" value="2"/>
</dbReference>
<evidence type="ECO:0000313" key="24">
    <source>
        <dbReference type="EMBL" id="ACJ31094.1"/>
    </source>
</evidence>
<dbReference type="eggNOG" id="COG5000">
    <property type="taxonomic scope" value="Bacteria"/>
</dbReference>
<dbReference type="PROSITE" id="PS50113">
    <property type="entry name" value="PAC"/>
    <property type="match status" value="2"/>
</dbReference>
<gene>
    <name evidence="24" type="ordered locus">swp_4451</name>
</gene>
<dbReference type="PROSITE" id="PS50894">
    <property type="entry name" value="HPT"/>
    <property type="match status" value="1"/>
</dbReference>
<feature type="domain" description="Response regulatory" evidence="19">
    <location>
        <begin position="1433"/>
        <end position="1549"/>
    </location>
</feature>
<feature type="domain" description="Histidine kinase" evidence="18">
    <location>
        <begin position="1054"/>
        <end position="1275"/>
    </location>
</feature>
<dbReference type="Gene3D" id="3.30.565.10">
    <property type="entry name" value="Histidine kinase-like ATPase, C-terminal domain"/>
    <property type="match status" value="1"/>
</dbReference>
<dbReference type="InterPro" id="IPR001610">
    <property type="entry name" value="PAC"/>
</dbReference>
<accession>B8CTI5</accession>
<evidence type="ECO:0000256" key="5">
    <source>
        <dbReference type="ARBA" id="ARBA00022553"/>
    </source>
</evidence>
<dbReference type="SMART" id="SM00304">
    <property type="entry name" value="HAMP"/>
    <property type="match status" value="1"/>
</dbReference>
<dbReference type="InterPro" id="IPR013767">
    <property type="entry name" value="PAS_fold"/>
</dbReference>
<dbReference type="EMBL" id="CP000472">
    <property type="protein sequence ID" value="ACJ31094.1"/>
    <property type="molecule type" value="Genomic_DNA"/>
</dbReference>
<dbReference type="Pfam" id="PF22673">
    <property type="entry name" value="MCP-like_PDC_1"/>
    <property type="match status" value="1"/>
</dbReference>
<feature type="domain" description="HPt" evidence="23">
    <location>
        <begin position="1591"/>
        <end position="1691"/>
    </location>
</feature>
<keyword evidence="6" id="KW-0808">Transferase</keyword>
<evidence type="ECO:0000259" key="22">
    <source>
        <dbReference type="PROSITE" id="PS50885"/>
    </source>
</evidence>
<dbReference type="SMART" id="SM00387">
    <property type="entry name" value="HATPase_c"/>
    <property type="match status" value="1"/>
</dbReference>
<keyword evidence="8" id="KW-0547">Nucleotide-binding</keyword>
<evidence type="ECO:0000259" key="21">
    <source>
        <dbReference type="PROSITE" id="PS50113"/>
    </source>
</evidence>
<dbReference type="KEGG" id="swp:swp_4451"/>
<dbReference type="EC" id="2.7.13.3" evidence="3"/>
<evidence type="ECO:0000256" key="13">
    <source>
        <dbReference type="ARBA" id="ARBA00023136"/>
    </source>
</evidence>
<dbReference type="CDD" id="cd12913">
    <property type="entry name" value="PDC1_MCP_like"/>
    <property type="match status" value="1"/>
</dbReference>
<dbReference type="Pfam" id="PF13426">
    <property type="entry name" value="PAS_9"/>
    <property type="match status" value="2"/>
</dbReference>
<dbReference type="Proteomes" id="UP000000753">
    <property type="component" value="Chromosome"/>
</dbReference>
<dbReference type="SMART" id="SM00086">
    <property type="entry name" value="PAC"/>
    <property type="match status" value="5"/>
</dbReference>
<dbReference type="PANTHER" id="PTHR45339:SF1">
    <property type="entry name" value="HYBRID SIGNAL TRANSDUCTION HISTIDINE KINASE J"/>
    <property type="match status" value="1"/>
</dbReference>
<dbReference type="SUPFAM" id="SSF47384">
    <property type="entry name" value="Homodimeric domain of signal transducing histidine kinase"/>
    <property type="match status" value="1"/>
</dbReference>
<dbReference type="InterPro" id="IPR036097">
    <property type="entry name" value="HisK_dim/P_sf"/>
</dbReference>
<dbReference type="InterPro" id="IPR036890">
    <property type="entry name" value="HATPase_C_sf"/>
</dbReference>
<dbReference type="Gene3D" id="1.20.120.160">
    <property type="entry name" value="HPT domain"/>
    <property type="match status" value="1"/>
</dbReference>
<dbReference type="PROSITE" id="PS50110">
    <property type="entry name" value="RESPONSE_REGULATORY"/>
    <property type="match status" value="2"/>
</dbReference>
<feature type="modified residue" description="4-aspartylphosphate" evidence="16">
    <location>
        <position position="1340"/>
    </location>
</feature>
<dbReference type="FunFam" id="1.10.287.130:FF:000038">
    <property type="entry name" value="Sensory transduction histidine kinase"/>
    <property type="match status" value="1"/>
</dbReference>
<keyword evidence="25" id="KW-1185">Reference proteome</keyword>
<dbReference type="PROSITE" id="PS50112">
    <property type="entry name" value="PAS"/>
    <property type="match status" value="3"/>
</dbReference>
<feature type="domain" description="PAS" evidence="20">
    <location>
        <begin position="910"/>
        <end position="980"/>
    </location>
</feature>
<dbReference type="InterPro" id="IPR001789">
    <property type="entry name" value="Sig_transdc_resp-reg_receiver"/>
</dbReference>
<evidence type="ECO:0000313" key="25">
    <source>
        <dbReference type="Proteomes" id="UP000000753"/>
    </source>
</evidence>
<evidence type="ECO:0000256" key="2">
    <source>
        <dbReference type="ARBA" id="ARBA00004651"/>
    </source>
</evidence>
<dbReference type="SUPFAM" id="SSF47226">
    <property type="entry name" value="Histidine-containing phosphotransfer domain, HPT domain"/>
    <property type="match status" value="1"/>
</dbReference>
<dbReference type="CDD" id="cd00088">
    <property type="entry name" value="HPT"/>
    <property type="match status" value="1"/>
</dbReference>
<feature type="domain" description="PAS" evidence="20">
    <location>
        <begin position="523"/>
        <end position="585"/>
    </location>
</feature>
<dbReference type="InterPro" id="IPR011006">
    <property type="entry name" value="CheY-like_superfamily"/>
</dbReference>
<dbReference type="InterPro" id="IPR003661">
    <property type="entry name" value="HisK_dim/P_dom"/>
</dbReference>
<evidence type="ECO:0000256" key="1">
    <source>
        <dbReference type="ARBA" id="ARBA00000085"/>
    </source>
</evidence>
<keyword evidence="12" id="KW-0902">Two-component regulatory system</keyword>
<dbReference type="InterPro" id="IPR013655">
    <property type="entry name" value="PAS_fold_3"/>
</dbReference>
<dbReference type="InterPro" id="IPR000700">
    <property type="entry name" value="PAS-assoc_C"/>
</dbReference>
<dbReference type="SUPFAM" id="SSF55785">
    <property type="entry name" value="PYP-like sensor domain (PAS domain)"/>
    <property type="match status" value="5"/>
</dbReference>
<evidence type="ECO:0000256" key="17">
    <source>
        <dbReference type="SAM" id="Phobius"/>
    </source>
</evidence>
<comment type="subcellular location">
    <subcellularLocation>
        <location evidence="2">Cell membrane</location>
        <topology evidence="2">Multi-pass membrane protein</topology>
    </subcellularLocation>
</comment>
<dbReference type="SMART" id="SM00448">
    <property type="entry name" value="REC"/>
    <property type="match status" value="2"/>
</dbReference>
<dbReference type="SMART" id="SM00388">
    <property type="entry name" value="HisKA"/>
    <property type="match status" value="1"/>
</dbReference>
<dbReference type="GO" id="GO:0000155">
    <property type="term" value="F:phosphorelay sensor kinase activity"/>
    <property type="evidence" value="ECO:0007669"/>
    <property type="project" value="InterPro"/>
</dbReference>
<evidence type="ECO:0000259" key="19">
    <source>
        <dbReference type="PROSITE" id="PS50110"/>
    </source>
</evidence>
<feature type="transmembrane region" description="Helical" evidence="17">
    <location>
        <begin position="309"/>
        <end position="333"/>
    </location>
</feature>
<feature type="domain" description="HAMP" evidence="22">
    <location>
        <begin position="336"/>
        <end position="389"/>
    </location>
</feature>
<evidence type="ECO:0000256" key="16">
    <source>
        <dbReference type="PROSITE-ProRule" id="PRU00169"/>
    </source>
</evidence>
<evidence type="ECO:0000256" key="7">
    <source>
        <dbReference type="ARBA" id="ARBA00022692"/>
    </source>
</evidence>
<evidence type="ECO:0000256" key="4">
    <source>
        <dbReference type="ARBA" id="ARBA00022475"/>
    </source>
</evidence>
<organism evidence="24 25">
    <name type="scientific">Shewanella piezotolerans (strain WP3 / JCM 13877)</name>
    <dbReference type="NCBI Taxonomy" id="225849"/>
    <lineage>
        <taxon>Bacteria</taxon>
        <taxon>Pseudomonadati</taxon>
        <taxon>Pseudomonadota</taxon>
        <taxon>Gammaproteobacteria</taxon>
        <taxon>Alteromonadales</taxon>
        <taxon>Shewanellaceae</taxon>
        <taxon>Shewanella</taxon>
    </lineage>
</organism>
<keyword evidence="14" id="KW-0131">Cell cycle</keyword>
<keyword evidence="11 17" id="KW-1133">Transmembrane helix</keyword>
<comment type="catalytic activity">
    <reaction evidence="1">
        <text>ATP + protein L-histidine = ADP + protein N-phospho-L-histidine.</text>
        <dbReference type="EC" id="2.7.13.3"/>
    </reaction>
</comment>
<dbReference type="Pfam" id="PF01627">
    <property type="entry name" value="Hpt"/>
    <property type="match status" value="1"/>
</dbReference>
<keyword evidence="4" id="KW-1003">Cell membrane</keyword>
<evidence type="ECO:0000256" key="15">
    <source>
        <dbReference type="PROSITE-ProRule" id="PRU00110"/>
    </source>
</evidence>
<dbReference type="Pfam" id="PF02518">
    <property type="entry name" value="HATPase_c"/>
    <property type="match status" value="1"/>
</dbReference>
<dbReference type="NCBIfam" id="TIGR00229">
    <property type="entry name" value="sensory_box"/>
    <property type="match status" value="4"/>
</dbReference>
<dbReference type="GO" id="GO:0006355">
    <property type="term" value="P:regulation of DNA-templated transcription"/>
    <property type="evidence" value="ECO:0007669"/>
    <property type="project" value="InterPro"/>
</dbReference>
<reference evidence="24 25" key="1">
    <citation type="journal article" date="2008" name="PLoS ONE">
        <title>Environmental adaptation: genomic analysis of the piezotolerant and psychrotolerant deep-sea iron reducing bacterium Shewanella piezotolerans WP3.</title>
        <authorList>
            <person name="Wang F."/>
            <person name="Wang J."/>
            <person name="Jian H."/>
            <person name="Zhang B."/>
            <person name="Li S."/>
            <person name="Wang F."/>
            <person name="Zeng X."/>
            <person name="Gao L."/>
            <person name="Bartlett D.H."/>
            <person name="Yu J."/>
            <person name="Hu S."/>
            <person name="Xiao X."/>
        </authorList>
    </citation>
    <scope>NUCLEOTIDE SEQUENCE [LARGE SCALE GENOMIC DNA]</scope>
    <source>
        <strain evidence="25">WP3 / JCM 13877</strain>
    </source>
</reference>
<dbReference type="InterPro" id="IPR035965">
    <property type="entry name" value="PAS-like_dom_sf"/>
</dbReference>
<dbReference type="Pfam" id="PF00072">
    <property type="entry name" value="Response_reg"/>
    <property type="match status" value="2"/>
</dbReference>
<dbReference type="CDD" id="cd16922">
    <property type="entry name" value="HATPase_EvgS-ArcB-TorS-like"/>
    <property type="match status" value="1"/>
</dbReference>
<dbReference type="Pfam" id="PF08447">
    <property type="entry name" value="PAS_3"/>
    <property type="match status" value="2"/>
</dbReference>
<evidence type="ECO:0000256" key="3">
    <source>
        <dbReference type="ARBA" id="ARBA00012438"/>
    </source>
</evidence>
<dbReference type="CDD" id="cd00130">
    <property type="entry name" value="PAS"/>
    <property type="match status" value="4"/>
</dbReference>
<feature type="domain" description="PAC" evidence="21">
    <location>
        <begin position="984"/>
        <end position="1036"/>
    </location>
</feature>
<evidence type="ECO:0000256" key="9">
    <source>
        <dbReference type="ARBA" id="ARBA00022777"/>
    </source>
</evidence>
<dbReference type="eggNOG" id="COG4251">
    <property type="taxonomic scope" value="Bacteria"/>
</dbReference>
<evidence type="ECO:0000256" key="6">
    <source>
        <dbReference type="ARBA" id="ARBA00022679"/>
    </source>
</evidence>
<dbReference type="InterPro" id="IPR003660">
    <property type="entry name" value="HAMP_dom"/>
</dbReference>
<feature type="domain" description="PAC" evidence="21">
    <location>
        <begin position="726"/>
        <end position="778"/>
    </location>
</feature>
<dbReference type="InterPro" id="IPR000014">
    <property type="entry name" value="PAS"/>
</dbReference>
<evidence type="ECO:0000259" key="23">
    <source>
        <dbReference type="PROSITE" id="PS50894"/>
    </source>
</evidence>
<feature type="modified residue" description="Phosphohistidine" evidence="15">
    <location>
        <position position="1630"/>
    </location>
</feature>
<feature type="domain" description="PAS" evidence="20">
    <location>
        <begin position="648"/>
        <end position="723"/>
    </location>
</feature>
<dbReference type="InterPro" id="IPR004358">
    <property type="entry name" value="Sig_transdc_His_kin-like_C"/>
</dbReference>
<dbReference type="HOGENOM" id="CLU_002526_0_0_6"/>
<keyword evidence="10" id="KW-0067">ATP-binding</keyword>
<evidence type="ECO:0000256" key="14">
    <source>
        <dbReference type="ARBA" id="ARBA00023306"/>
    </source>
</evidence>
<dbReference type="PANTHER" id="PTHR45339">
    <property type="entry name" value="HYBRID SIGNAL TRANSDUCTION HISTIDINE KINASE J"/>
    <property type="match status" value="1"/>
</dbReference>
<dbReference type="Gene3D" id="3.30.450.20">
    <property type="entry name" value="PAS domain"/>
    <property type="match status" value="7"/>
</dbReference>
<feature type="transmembrane region" description="Helical" evidence="17">
    <location>
        <begin position="20"/>
        <end position="42"/>
    </location>
</feature>
<dbReference type="CDD" id="cd17546">
    <property type="entry name" value="REC_hyHK_CKI1_RcsC-like"/>
    <property type="match status" value="2"/>
</dbReference>
<dbReference type="PROSITE" id="PS50109">
    <property type="entry name" value="HIS_KIN"/>
    <property type="match status" value="1"/>
</dbReference>
<dbReference type="PRINTS" id="PR00344">
    <property type="entry name" value="BCTRLSENSOR"/>
</dbReference>
<keyword evidence="9 24" id="KW-0418">Kinase</keyword>
<dbReference type="eggNOG" id="COG2205">
    <property type="taxonomic scope" value="Bacteria"/>
</dbReference>
<dbReference type="FunFam" id="3.30.565.10:FF:000010">
    <property type="entry name" value="Sensor histidine kinase RcsC"/>
    <property type="match status" value="1"/>
</dbReference>